<sequence length="75" mass="8587">MGFIRSSFSFLMGTACGIYIAQNYKVPNIKKLVDTGLSMAKQIENSYKKRDGDKDFEPLKNLDKLSSLEKFQEMQ</sequence>
<evidence type="ECO:0000313" key="1">
    <source>
        <dbReference type="EMBL" id="KAK9095439.1"/>
    </source>
</evidence>
<keyword evidence="2" id="KW-1185">Reference proteome</keyword>
<dbReference type="Pfam" id="PF15054">
    <property type="entry name" value="DUF4535"/>
    <property type="match status" value="1"/>
</dbReference>
<protein>
    <submittedName>
        <fullName evidence="1">Uncharacterized protein</fullName>
    </submittedName>
</protein>
<evidence type="ECO:0000313" key="2">
    <source>
        <dbReference type="Proteomes" id="UP001419268"/>
    </source>
</evidence>
<dbReference type="InterPro" id="IPR027854">
    <property type="entry name" value="STMP1"/>
</dbReference>
<dbReference type="EMBL" id="JBBNAG010000011">
    <property type="protein sequence ID" value="KAK9095439.1"/>
    <property type="molecule type" value="Genomic_DNA"/>
</dbReference>
<dbReference type="PROSITE" id="PS51257">
    <property type="entry name" value="PROKAR_LIPOPROTEIN"/>
    <property type="match status" value="1"/>
</dbReference>
<dbReference type="AlphaFoldDB" id="A0AAP0EUZ0"/>
<proteinExistence type="predicted"/>
<reference evidence="1 2" key="1">
    <citation type="submission" date="2024-01" db="EMBL/GenBank/DDBJ databases">
        <title>Genome assemblies of Stephania.</title>
        <authorList>
            <person name="Yang L."/>
        </authorList>
    </citation>
    <scope>NUCLEOTIDE SEQUENCE [LARGE SCALE GENOMIC DNA]</scope>
    <source>
        <strain evidence="1">JXDWG</strain>
        <tissue evidence="1">Leaf</tissue>
    </source>
</reference>
<comment type="caution">
    <text evidence="1">The sequence shown here is derived from an EMBL/GenBank/DDBJ whole genome shotgun (WGS) entry which is preliminary data.</text>
</comment>
<organism evidence="1 2">
    <name type="scientific">Stephania cephalantha</name>
    <dbReference type="NCBI Taxonomy" id="152367"/>
    <lineage>
        <taxon>Eukaryota</taxon>
        <taxon>Viridiplantae</taxon>
        <taxon>Streptophyta</taxon>
        <taxon>Embryophyta</taxon>
        <taxon>Tracheophyta</taxon>
        <taxon>Spermatophyta</taxon>
        <taxon>Magnoliopsida</taxon>
        <taxon>Ranunculales</taxon>
        <taxon>Menispermaceae</taxon>
        <taxon>Menispermoideae</taxon>
        <taxon>Cissampelideae</taxon>
        <taxon>Stephania</taxon>
    </lineage>
</organism>
<name>A0AAP0EUZ0_9MAGN</name>
<dbReference type="PANTHER" id="PTHR33528">
    <property type="entry name" value="OS07G0239500 PROTEIN"/>
    <property type="match status" value="1"/>
</dbReference>
<accession>A0AAP0EUZ0</accession>
<dbReference type="Proteomes" id="UP001419268">
    <property type="component" value="Unassembled WGS sequence"/>
</dbReference>
<gene>
    <name evidence="1" type="ORF">Scep_026908</name>
</gene>
<dbReference type="PANTHER" id="PTHR33528:SF17">
    <property type="entry name" value="TRANSMEMBRANE PROTEIN"/>
    <property type="match status" value="1"/>
</dbReference>